<protein>
    <submittedName>
        <fullName evidence="1">Uncharacterized protein</fullName>
    </submittedName>
</protein>
<evidence type="ECO:0000313" key="1">
    <source>
        <dbReference type="EMBL" id="KAL3775008.1"/>
    </source>
</evidence>
<gene>
    <name evidence="1" type="ORF">ACHAW5_003746</name>
</gene>
<comment type="caution">
    <text evidence="1">The sequence shown here is derived from an EMBL/GenBank/DDBJ whole genome shotgun (WGS) entry which is preliminary data.</text>
</comment>
<proteinExistence type="predicted"/>
<dbReference type="Proteomes" id="UP001530315">
    <property type="component" value="Unassembled WGS sequence"/>
</dbReference>
<evidence type="ECO:0000313" key="2">
    <source>
        <dbReference type="Proteomes" id="UP001530315"/>
    </source>
</evidence>
<reference evidence="1 2" key="1">
    <citation type="submission" date="2024-10" db="EMBL/GenBank/DDBJ databases">
        <title>Updated reference genomes for cyclostephanoid diatoms.</title>
        <authorList>
            <person name="Roberts W.R."/>
            <person name="Alverson A.J."/>
        </authorList>
    </citation>
    <scope>NUCLEOTIDE SEQUENCE [LARGE SCALE GENOMIC DNA]</scope>
    <source>
        <strain evidence="1 2">AJA276-08</strain>
    </source>
</reference>
<keyword evidence="2" id="KW-1185">Reference proteome</keyword>
<dbReference type="EMBL" id="JALLAZ020001437">
    <property type="protein sequence ID" value="KAL3775008.1"/>
    <property type="molecule type" value="Genomic_DNA"/>
</dbReference>
<dbReference type="AlphaFoldDB" id="A0ABD3NG62"/>
<organism evidence="1 2">
    <name type="scientific">Stephanodiscus triporus</name>
    <dbReference type="NCBI Taxonomy" id="2934178"/>
    <lineage>
        <taxon>Eukaryota</taxon>
        <taxon>Sar</taxon>
        <taxon>Stramenopiles</taxon>
        <taxon>Ochrophyta</taxon>
        <taxon>Bacillariophyta</taxon>
        <taxon>Coscinodiscophyceae</taxon>
        <taxon>Thalassiosirophycidae</taxon>
        <taxon>Stephanodiscales</taxon>
        <taxon>Stephanodiscaceae</taxon>
        <taxon>Stephanodiscus</taxon>
    </lineage>
</organism>
<name>A0ABD3NG62_9STRA</name>
<sequence>MPPVATDDDELRSVALVQSLLEQREIELDKTKKEIDELSVVFSSFVLRLERDTSRIATPIDELNLQARLTSLRAILGGRKYFKDMNMRDVTTLFSLAMEELRWLLSEEEPSGDAQKAALFLNANNKLLETLVNGIKTTGTEGNHTCQLSYLKLDEGTISNELIPPSKNAEKSLDVPPFTARESDLYGLVESIKQTLSQQEKPDPPVNNEELLEEMRSTIALMVTSIEENRQAALDEERLMRENWVRRMEALQASLKPGDDGEGGRELCASTDVITGMVTGGLEALRRRDDLRSALEVAALAAVVGESDEKISTLRAKMETVHVPEINYRLSTSARSSYSSWKVGKKSVDVPMLHRGVVGWIDFFVDAISGYNGEIFVGVANVVIITVSNIRYLTPDDFFSDNIDSLLDWMVGDDGASVGKSIVAYVSKVVRKVPFPDDIGRLQRSRIPLEE</sequence>
<accession>A0ABD3NG62</accession>